<name>A0A137NSH2_CONC2</name>
<keyword evidence="2" id="KW-1185">Reference proteome</keyword>
<proteinExistence type="predicted"/>
<dbReference type="InterPro" id="IPR015915">
    <property type="entry name" value="Kelch-typ_b-propeller"/>
</dbReference>
<sequence>MYVISANDTGNNFQVTVYELKDSSIKDIFNSKKIFNINILVSGLNLKFTDAPEDLQADHNKLWLKVDQTSLGLETGSLKSNFIGYINTHDMSFKSDISSVKFPVIDKFPQFGYTMDKITNEYGSALYSTGGVVYSKRLGAYISSNSFFKYNYTTLEWVDMTSKYRGKLDPIYNHKSAVMDNRYLVLFDGKIAKDPTKETTLNINEDGLFKDNSIYNLKKFDIVTNIWESISLNTSMFDSSVASLQFTELSVNFYNNRVLTLGGLVASNENKQPSNNRYLGILDFKENQWRWSPVLDEGGDIFNRPILAKFSLIYNDQIILISDHSSINEGEGFQVFNLTSQRMQSTLKFTKSDTANLNGLIDQSSVLPAYAITLISVSCTVLIMLIIFFIYLKYNRNNATLQNLNTEPKKSMEAIWSNPEDLNMEYIIYGIKDNDSYFNSDTKYSVSKLENPIVDKVSNTQGYFTSTLGSTNISRTL</sequence>
<evidence type="ECO:0008006" key="3">
    <source>
        <dbReference type="Google" id="ProtNLM"/>
    </source>
</evidence>
<accession>A0A137NSH2</accession>
<evidence type="ECO:0000313" key="1">
    <source>
        <dbReference type="EMBL" id="KXN65715.1"/>
    </source>
</evidence>
<dbReference type="OrthoDB" id="432528at2759"/>
<dbReference type="SUPFAM" id="SSF117281">
    <property type="entry name" value="Kelch motif"/>
    <property type="match status" value="1"/>
</dbReference>
<organism evidence="1 2">
    <name type="scientific">Conidiobolus coronatus (strain ATCC 28846 / CBS 209.66 / NRRL 28638)</name>
    <name type="common">Delacroixia coronata</name>
    <dbReference type="NCBI Taxonomy" id="796925"/>
    <lineage>
        <taxon>Eukaryota</taxon>
        <taxon>Fungi</taxon>
        <taxon>Fungi incertae sedis</taxon>
        <taxon>Zoopagomycota</taxon>
        <taxon>Entomophthoromycotina</taxon>
        <taxon>Entomophthoromycetes</taxon>
        <taxon>Entomophthorales</taxon>
        <taxon>Ancylistaceae</taxon>
        <taxon>Conidiobolus</taxon>
    </lineage>
</organism>
<dbReference type="EMBL" id="KQ964827">
    <property type="protein sequence ID" value="KXN65715.1"/>
    <property type="molecule type" value="Genomic_DNA"/>
</dbReference>
<gene>
    <name evidence="1" type="ORF">CONCODRAFT_12619</name>
</gene>
<reference evidence="1 2" key="1">
    <citation type="journal article" date="2015" name="Genome Biol. Evol.">
        <title>Phylogenomic analyses indicate that early fungi evolved digesting cell walls of algal ancestors of land plants.</title>
        <authorList>
            <person name="Chang Y."/>
            <person name="Wang S."/>
            <person name="Sekimoto S."/>
            <person name="Aerts A.L."/>
            <person name="Choi C."/>
            <person name="Clum A."/>
            <person name="LaButti K.M."/>
            <person name="Lindquist E.A."/>
            <person name="Yee Ngan C."/>
            <person name="Ohm R.A."/>
            <person name="Salamov A.A."/>
            <person name="Grigoriev I.V."/>
            <person name="Spatafora J.W."/>
            <person name="Berbee M.L."/>
        </authorList>
    </citation>
    <scope>NUCLEOTIDE SEQUENCE [LARGE SCALE GENOMIC DNA]</scope>
    <source>
        <strain evidence="1 2">NRRL 28638</strain>
    </source>
</reference>
<protein>
    <recommendedName>
        <fullName evidence="3">Galactose oxidase</fullName>
    </recommendedName>
</protein>
<evidence type="ECO:0000313" key="2">
    <source>
        <dbReference type="Proteomes" id="UP000070444"/>
    </source>
</evidence>
<dbReference type="AlphaFoldDB" id="A0A137NSH2"/>
<dbReference type="Gene3D" id="2.120.10.80">
    <property type="entry name" value="Kelch-type beta propeller"/>
    <property type="match status" value="1"/>
</dbReference>
<dbReference type="Proteomes" id="UP000070444">
    <property type="component" value="Unassembled WGS sequence"/>
</dbReference>